<evidence type="ECO:0000256" key="11">
    <source>
        <dbReference type="SAM" id="SignalP"/>
    </source>
</evidence>
<keyword evidence="5" id="KW-0812">Transmembrane</keyword>
<keyword evidence="4" id="KW-1134">Transmembrane beta strand</keyword>
<evidence type="ECO:0000256" key="10">
    <source>
        <dbReference type="ARBA" id="ARBA00023237"/>
    </source>
</evidence>
<evidence type="ECO:0000256" key="6">
    <source>
        <dbReference type="ARBA" id="ARBA00022729"/>
    </source>
</evidence>
<evidence type="ECO:0000313" key="13">
    <source>
        <dbReference type="EMBL" id="MDX4955156.1"/>
    </source>
</evidence>
<dbReference type="PRINTS" id="PR00184">
    <property type="entry name" value="NEISSPPORIN"/>
</dbReference>
<dbReference type="PRINTS" id="PR00182">
    <property type="entry name" value="ECOLNEIPORIN"/>
</dbReference>
<evidence type="ECO:0000256" key="4">
    <source>
        <dbReference type="ARBA" id="ARBA00022452"/>
    </source>
</evidence>
<evidence type="ECO:0000256" key="9">
    <source>
        <dbReference type="ARBA" id="ARBA00023136"/>
    </source>
</evidence>
<reference evidence="13" key="1">
    <citation type="submission" date="2023-11" db="EMBL/GenBank/DDBJ databases">
        <title>Identification and selenium tolerance of Delftia acidovorans R3-25.</title>
        <authorList>
            <person name="Zhang S."/>
            <person name="Liu Y."/>
            <person name="Guo Y."/>
        </authorList>
    </citation>
    <scope>NUCLEOTIDE SEQUENCE</scope>
    <source>
        <strain evidence="13">R3-25</strain>
    </source>
</reference>
<dbReference type="SUPFAM" id="SSF56935">
    <property type="entry name" value="Porins"/>
    <property type="match status" value="1"/>
</dbReference>
<dbReference type="InterPro" id="IPR023614">
    <property type="entry name" value="Porin_dom_sf"/>
</dbReference>
<dbReference type="InterPro" id="IPR002299">
    <property type="entry name" value="Porin_Neis"/>
</dbReference>
<feature type="chain" id="PRO_5042545362" evidence="11">
    <location>
        <begin position="25"/>
        <end position="359"/>
    </location>
</feature>
<dbReference type="InterPro" id="IPR033900">
    <property type="entry name" value="Gram_neg_porin_domain"/>
</dbReference>
<dbReference type="GO" id="GO:0015288">
    <property type="term" value="F:porin activity"/>
    <property type="evidence" value="ECO:0007669"/>
    <property type="project" value="UniProtKB-KW"/>
</dbReference>
<dbReference type="CDD" id="cd00342">
    <property type="entry name" value="gram_neg_porins"/>
    <property type="match status" value="1"/>
</dbReference>
<evidence type="ECO:0000256" key="1">
    <source>
        <dbReference type="ARBA" id="ARBA00004571"/>
    </source>
</evidence>
<evidence type="ECO:0000256" key="2">
    <source>
        <dbReference type="ARBA" id="ARBA00011233"/>
    </source>
</evidence>
<protein>
    <submittedName>
        <fullName evidence="13">Porin</fullName>
    </submittedName>
</protein>
<feature type="signal peptide" evidence="11">
    <location>
        <begin position="1"/>
        <end position="24"/>
    </location>
</feature>
<evidence type="ECO:0000313" key="14">
    <source>
        <dbReference type="Proteomes" id="UP001287445"/>
    </source>
</evidence>
<comment type="subcellular location">
    <subcellularLocation>
        <location evidence="1">Cell outer membrane</location>
        <topology evidence="1">Multi-pass membrane protein</topology>
    </subcellularLocation>
</comment>
<evidence type="ECO:0000256" key="8">
    <source>
        <dbReference type="ARBA" id="ARBA00023114"/>
    </source>
</evidence>
<dbReference type="InterPro" id="IPR050298">
    <property type="entry name" value="Gram-neg_bact_OMP"/>
</dbReference>
<keyword evidence="9" id="KW-0472">Membrane</keyword>
<feature type="domain" description="Porin" evidence="12">
    <location>
        <begin position="13"/>
        <end position="326"/>
    </location>
</feature>
<dbReference type="InterPro" id="IPR001702">
    <property type="entry name" value="Porin_Gram-ve"/>
</dbReference>
<dbReference type="PANTHER" id="PTHR34501">
    <property type="entry name" value="PROTEIN YDDL-RELATED"/>
    <property type="match status" value="1"/>
</dbReference>
<keyword evidence="3" id="KW-0813">Transport</keyword>
<sequence length="359" mass="37237">MKTLQRGGWAVGAAALALASQVHAQTQSQTQAQTSAPPAISSSSVTLYGVVDMAVESARTGNGGLQRLESGVIAGSRWGLRGTEDLGGGQRALYVVEAGFNGDTGASGQGGLAFGRQVFVGLGGGWGQLTAGRHYTTLHTSLASYALTGLIWGNAANYFRDGTVLRASNSLRYQSPNMGGFTVRGMYSFGEAAGSSVASLYGGSVDYAAGPWALGASWMQRRTTAVNTDRYALLGAAYDFGVVRAALLLSTRRDDLPAATSGQGRFYEASVTVPMGMAGQWLLSYGAYHGQARAQSDARALSVRYDHSLSKRTKLYAGVGRIHNEAGAAFTINTASNAGPVVQAGSRPSSVVLGISHAF</sequence>
<dbReference type="PANTHER" id="PTHR34501:SF9">
    <property type="entry name" value="MAJOR OUTER MEMBRANE PROTEIN P.IA"/>
    <property type="match status" value="1"/>
</dbReference>
<gene>
    <name evidence="13" type="ORF">SGN30_17195</name>
</gene>
<proteinExistence type="predicted"/>
<comment type="subunit">
    <text evidence="2">Homotrimer.</text>
</comment>
<dbReference type="AlphaFoldDB" id="A0AAJ2VAN2"/>
<evidence type="ECO:0000256" key="7">
    <source>
        <dbReference type="ARBA" id="ARBA00023065"/>
    </source>
</evidence>
<keyword evidence="10" id="KW-0998">Cell outer membrane</keyword>
<dbReference type="GO" id="GO:0046930">
    <property type="term" value="C:pore complex"/>
    <property type="evidence" value="ECO:0007669"/>
    <property type="project" value="UniProtKB-KW"/>
</dbReference>
<accession>A0AAJ2VAN2</accession>
<comment type="caution">
    <text evidence="13">The sequence shown here is derived from an EMBL/GenBank/DDBJ whole genome shotgun (WGS) entry which is preliminary data.</text>
</comment>
<evidence type="ECO:0000256" key="3">
    <source>
        <dbReference type="ARBA" id="ARBA00022448"/>
    </source>
</evidence>
<keyword evidence="7" id="KW-0406">Ion transport</keyword>
<keyword evidence="6 11" id="KW-0732">Signal</keyword>
<keyword evidence="8" id="KW-0626">Porin</keyword>
<dbReference type="GO" id="GO:0009279">
    <property type="term" value="C:cell outer membrane"/>
    <property type="evidence" value="ECO:0007669"/>
    <property type="project" value="UniProtKB-SubCell"/>
</dbReference>
<dbReference type="GO" id="GO:0034220">
    <property type="term" value="P:monoatomic ion transmembrane transport"/>
    <property type="evidence" value="ECO:0007669"/>
    <property type="project" value="InterPro"/>
</dbReference>
<name>A0AAJ2VAN2_DELAC</name>
<evidence type="ECO:0000256" key="5">
    <source>
        <dbReference type="ARBA" id="ARBA00022692"/>
    </source>
</evidence>
<dbReference type="EMBL" id="JAWWMZ010000006">
    <property type="protein sequence ID" value="MDX4955156.1"/>
    <property type="molecule type" value="Genomic_DNA"/>
</dbReference>
<dbReference type="Gene3D" id="2.40.160.10">
    <property type="entry name" value="Porin"/>
    <property type="match status" value="1"/>
</dbReference>
<dbReference type="Proteomes" id="UP001287445">
    <property type="component" value="Unassembled WGS sequence"/>
</dbReference>
<dbReference type="RefSeq" id="WP_319074473.1">
    <property type="nucleotide sequence ID" value="NZ_JAWWMZ010000006.1"/>
</dbReference>
<evidence type="ECO:0000259" key="12">
    <source>
        <dbReference type="Pfam" id="PF13609"/>
    </source>
</evidence>
<organism evidence="13 14">
    <name type="scientific">Delftia acidovorans</name>
    <name type="common">Pseudomonas acidovorans</name>
    <name type="synonym">Comamonas acidovorans</name>
    <dbReference type="NCBI Taxonomy" id="80866"/>
    <lineage>
        <taxon>Bacteria</taxon>
        <taxon>Pseudomonadati</taxon>
        <taxon>Pseudomonadota</taxon>
        <taxon>Betaproteobacteria</taxon>
        <taxon>Burkholderiales</taxon>
        <taxon>Comamonadaceae</taxon>
        <taxon>Delftia</taxon>
    </lineage>
</organism>
<dbReference type="Pfam" id="PF13609">
    <property type="entry name" value="Porin_4"/>
    <property type="match status" value="1"/>
</dbReference>